<evidence type="ECO:0000313" key="2">
    <source>
        <dbReference type="WBParaSite" id="SPAL_0001348000.1"/>
    </source>
</evidence>
<protein>
    <submittedName>
        <fullName evidence="2">Uncharacterized protein</fullName>
    </submittedName>
</protein>
<keyword evidence="1" id="KW-1185">Reference proteome</keyword>
<accession>A0A0N5C6A9</accession>
<dbReference type="WBParaSite" id="SPAL_0001348000.1">
    <property type="protein sequence ID" value="SPAL_0001348000.1"/>
    <property type="gene ID" value="SPAL_0001348000"/>
</dbReference>
<sequence>MFNEKEEDPWAIKSVCTFTKLDDESPPNIDGEKFFKKFREEIDNARAKQYARYEEVYNPYDTLYDEECKIVQFSDMDARITTIINDFHGDTNKHNETSNEDELLNLINEIDKVNIIDWDN</sequence>
<reference evidence="2" key="1">
    <citation type="submission" date="2017-02" db="UniProtKB">
        <authorList>
            <consortium name="WormBaseParasite"/>
        </authorList>
    </citation>
    <scope>IDENTIFICATION</scope>
</reference>
<organism evidence="1 2">
    <name type="scientific">Strongyloides papillosus</name>
    <name type="common">Intestinal threadworm</name>
    <dbReference type="NCBI Taxonomy" id="174720"/>
    <lineage>
        <taxon>Eukaryota</taxon>
        <taxon>Metazoa</taxon>
        <taxon>Ecdysozoa</taxon>
        <taxon>Nematoda</taxon>
        <taxon>Chromadorea</taxon>
        <taxon>Rhabditida</taxon>
        <taxon>Tylenchina</taxon>
        <taxon>Panagrolaimomorpha</taxon>
        <taxon>Strongyloidoidea</taxon>
        <taxon>Strongyloididae</taxon>
        <taxon>Strongyloides</taxon>
    </lineage>
</organism>
<name>A0A0N5C6A9_STREA</name>
<proteinExistence type="predicted"/>
<evidence type="ECO:0000313" key="1">
    <source>
        <dbReference type="Proteomes" id="UP000046392"/>
    </source>
</evidence>
<dbReference type="Proteomes" id="UP000046392">
    <property type="component" value="Unplaced"/>
</dbReference>
<dbReference type="AlphaFoldDB" id="A0A0N5C6A9"/>